<dbReference type="Gene3D" id="3.40.50.720">
    <property type="entry name" value="NAD(P)-binding Rossmann-like Domain"/>
    <property type="match status" value="1"/>
</dbReference>
<proteinExistence type="predicted"/>
<reference evidence="1 2" key="1">
    <citation type="submission" date="2024-06" db="EMBL/GenBank/DDBJ databases">
        <title>The Natural Products Discovery Center: Release of the First 8490 Sequenced Strains for Exploring Actinobacteria Biosynthetic Diversity.</title>
        <authorList>
            <person name="Kalkreuter E."/>
            <person name="Kautsar S.A."/>
            <person name="Yang D."/>
            <person name="Bader C.D."/>
            <person name="Teijaro C.N."/>
            <person name="Fluegel L."/>
            <person name="Davis C.M."/>
            <person name="Simpson J.R."/>
            <person name="Lauterbach L."/>
            <person name="Steele A.D."/>
            <person name="Gui C."/>
            <person name="Meng S."/>
            <person name="Li G."/>
            <person name="Viehrig K."/>
            <person name="Ye F."/>
            <person name="Su P."/>
            <person name="Kiefer A.F."/>
            <person name="Nichols A."/>
            <person name="Cepeda A.J."/>
            <person name="Yan W."/>
            <person name="Fan B."/>
            <person name="Jiang Y."/>
            <person name="Adhikari A."/>
            <person name="Zheng C.-J."/>
            <person name="Schuster L."/>
            <person name="Cowan T.M."/>
            <person name="Smanski M.J."/>
            <person name="Chevrette M.G."/>
            <person name="De Carvalho L.P.S."/>
            <person name="Shen B."/>
        </authorList>
    </citation>
    <scope>NUCLEOTIDE SEQUENCE [LARGE SCALE GENOMIC DNA]</scope>
    <source>
        <strain evidence="1 2">NPDC000234</strain>
    </source>
</reference>
<dbReference type="InterPro" id="IPR022893">
    <property type="entry name" value="Shikimate_DH_fam"/>
</dbReference>
<dbReference type="EMBL" id="JBEPEK010000935">
    <property type="protein sequence ID" value="MER7187841.1"/>
    <property type="molecule type" value="Genomic_DNA"/>
</dbReference>
<protein>
    <submittedName>
        <fullName evidence="1">Shikimate dehydrogenase</fullName>
    </submittedName>
</protein>
<gene>
    <name evidence="1" type="ORF">ABT404_51725</name>
</gene>
<evidence type="ECO:0000313" key="1">
    <source>
        <dbReference type="EMBL" id="MER7187841.1"/>
    </source>
</evidence>
<dbReference type="SUPFAM" id="SSF51735">
    <property type="entry name" value="NAD(P)-binding Rossmann-fold domains"/>
    <property type="match status" value="1"/>
</dbReference>
<name>A0ABV1XFK7_9ACTN</name>
<dbReference type="PANTHER" id="PTHR21089">
    <property type="entry name" value="SHIKIMATE DEHYDROGENASE"/>
    <property type="match status" value="1"/>
</dbReference>
<dbReference type="Proteomes" id="UP001474181">
    <property type="component" value="Unassembled WGS sequence"/>
</dbReference>
<evidence type="ECO:0000313" key="2">
    <source>
        <dbReference type="Proteomes" id="UP001474181"/>
    </source>
</evidence>
<keyword evidence="2" id="KW-1185">Reference proteome</keyword>
<feature type="non-terminal residue" evidence="1">
    <location>
        <position position="1"/>
    </location>
</feature>
<dbReference type="PANTHER" id="PTHR21089:SF1">
    <property type="entry name" value="BIFUNCTIONAL 3-DEHYDROQUINATE DEHYDRATASE_SHIKIMATE DEHYDROGENASE, CHLOROPLASTIC"/>
    <property type="match status" value="1"/>
</dbReference>
<dbReference type="Gene3D" id="3.40.50.10860">
    <property type="entry name" value="Leucine Dehydrogenase, chain A, domain 1"/>
    <property type="match status" value="1"/>
</dbReference>
<comment type="caution">
    <text evidence="1">The sequence shown here is derived from an EMBL/GenBank/DDBJ whole genome shotgun (WGS) entry which is preliminary data.</text>
</comment>
<accession>A0ABV1XFK7</accession>
<organism evidence="1 2">
    <name type="scientific">Streptomyces hyaluromycini</name>
    <dbReference type="NCBI Taxonomy" id="1377993"/>
    <lineage>
        <taxon>Bacteria</taxon>
        <taxon>Bacillati</taxon>
        <taxon>Actinomycetota</taxon>
        <taxon>Actinomycetes</taxon>
        <taxon>Kitasatosporales</taxon>
        <taxon>Streptomycetaceae</taxon>
        <taxon>Streptomyces</taxon>
    </lineage>
</organism>
<sequence>AAAVTGTANAVRRTADGRLYAENFDGRGFVDGLTAAGRPLRDAHVFVAGAGGAGGAIAAAGLAAGAARVVLRDPDGARLAGLLGRLDARWPGRAGAAGPDDLGRADVVVNATPLGMRAADPLPFDPAAARPDAVVADVVMKPHETALLRAAAARGRRVHHGIHMLEQQVPAYREFFGWLRPDPAAAARKSGMA</sequence>
<dbReference type="InterPro" id="IPR036291">
    <property type="entry name" value="NAD(P)-bd_dom_sf"/>
</dbReference>